<keyword evidence="2" id="KW-1185">Reference proteome</keyword>
<reference evidence="1 2" key="1">
    <citation type="submission" date="2016-04" db="EMBL/GenBank/DDBJ databases">
        <title>Complete genome sequence of Fictibacillus phosphorivorans G25-29, a strain toxic to nematodes.</title>
        <authorList>
            <person name="Zheng Z."/>
        </authorList>
    </citation>
    <scope>NUCLEOTIDE SEQUENCE [LARGE SCALE GENOMIC DNA]</scope>
    <source>
        <strain evidence="1 2">G25-29</strain>
    </source>
</reference>
<name>A0A160ILR1_9BACL</name>
<accession>A0A160ILR1</accession>
<dbReference type="Proteomes" id="UP000076623">
    <property type="component" value="Chromosome"/>
</dbReference>
<proteinExistence type="predicted"/>
<sequence length="67" mass="8073">MSKIVDSRIKARNLWIEKQNSWIELLNLWITVENFWIQLPKTIRKADFLNESAFFNVNHKTNSIKLK</sequence>
<protein>
    <recommendedName>
        <fullName evidence="3">Transposase</fullName>
    </recommendedName>
</protein>
<evidence type="ECO:0008006" key="3">
    <source>
        <dbReference type="Google" id="ProtNLM"/>
    </source>
</evidence>
<dbReference type="STRING" id="1221500.ABE65_010215"/>
<dbReference type="AlphaFoldDB" id="A0A160ILR1"/>
<evidence type="ECO:0000313" key="1">
    <source>
        <dbReference type="EMBL" id="ANC77153.1"/>
    </source>
</evidence>
<evidence type="ECO:0000313" key="2">
    <source>
        <dbReference type="Proteomes" id="UP000076623"/>
    </source>
</evidence>
<dbReference type="KEGG" id="fpn:ABE65_010215"/>
<organism evidence="1 2">
    <name type="scientific">Fictibacillus phosphorivorans</name>
    <dbReference type="NCBI Taxonomy" id="1221500"/>
    <lineage>
        <taxon>Bacteria</taxon>
        <taxon>Bacillati</taxon>
        <taxon>Bacillota</taxon>
        <taxon>Bacilli</taxon>
        <taxon>Bacillales</taxon>
        <taxon>Fictibacillaceae</taxon>
        <taxon>Fictibacillus</taxon>
    </lineage>
</organism>
<dbReference type="EMBL" id="CP015378">
    <property type="protein sequence ID" value="ANC77153.1"/>
    <property type="molecule type" value="Genomic_DNA"/>
</dbReference>
<gene>
    <name evidence="1" type="ORF">ABE65_010215</name>
</gene>